<reference evidence="3" key="1">
    <citation type="submission" date="2021-01" db="EMBL/GenBank/DDBJ databases">
        <title>Whole genome shotgun sequence of Planotetraspora thailandica NBRC 104271.</title>
        <authorList>
            <person name="Komaki H."/>
            <person name="Tamura T."/>
        </authorList>
    </citation>
    <scope>NUCLEOTIDE SEQUENCE</scope>
    <source>
        <strain evidence="3">NBRC 104271</strain>
    </source>
</reference>
<keyword evidence="1" id="KW-0540">Nuclease</keyword>
<protein>
    <submittedName>
        <fullName evidence="3">MBL fold metallo-hydrolase</fullName>
    </submittedName>
</protein>
<dbReference type="Proteomes" id="UP000605992">
    <property type="component" value="Unassembled WGS sequence"/>
</dbReference>
<organism evidence="3 4">
    <name type="scientific">Planotetraspora thailandica</name>
    <dbReference type="NCBI Taxonomy" id="487172"/>
    <lineage>
        <taxon>Bacteria</taxon>
        <taxon>Bacillati</taxon>
        <taxon>Actinomycetota</taxon>
        <taxon>Actinomycetes</taxon>
        <taxon>Streptosporangiales</taxon>
        <taxon>Streptosporangiaceae</taxon>
        <taxon>Planotetraspora</taxon>
    </lineage>
</organism>
<feature type="domain" description="Metallo-beta-lactamase" evidence="2">
    <location>
        <begin position="40"/>
        <end position="231"/>
    </location>
</feature>
<dbReference type="Pfam" id="PF12706">
    <property type="entry name" value="Lactamase_B_2"/>
    <property type="match status" value="1"/>
</dbReference>
<dbReference type="Gene3D" id="3.60.15.10">
    <property type="entry name" value="Ribonuclease Z/Hydroxyacylglutathione hydrolase-like"/>
    <property type="match status" value="2"/>
</dbReference>
<evidence type="ECO:0000256" key="1">
    <source>
        <dbReference type="ARBA" id="ARBA00022759"/>
    </source>
</evidence>
<comment type="caution">
    <text evidence="3">The sequence shown here is derived from an EMBL/GenBank/DDBJ whole genome shotgun (WGS) entry which is preliminary data.</text>
</comment>
<dbReference type="PANTHER" id="PTHR46018:SF2">
    <property type="entry name" value="ZINC PHOSPHODIESTERASE ELAC PROTEIN 1"/>
    <property type="match status" value="1"/>
</dbReference>
<keyword evidence="1" id="KW-0255">Endonuclease</keyword>
<dbReference type="GO" id="GO:0042781">
    <property type="term" value="F:3'-tRNA processing endoribonuclease activity"/>
    <property type="evidence" value="ECO:0007669"/>
    <property type="project" value="TreeGrafter"/>
</dbReference>
<name>A0A8J3Y2D9_9ACTN</name>
<dbReference type="InterPro" id="IPR001279">
    <property type="entry name" value="Metallo-B-lactamas"/>
</dbReference>
<sequence>MRLALLGVRGSTPAPGPEFVRYGGHTSCVAVLPDDSDVPRLVLDAGTGLRGLGRLLGAAPFRGSIMLTHLHWDHLQGLPFCPSVDRPDARVDLRLPGGGDPRRLLARVMSPPHFPIDPGGLGGEWRFLTSDDGIVEGYTVRVAEIAHKGGVTHGIRVEGDGVSVAYLPDHCPQIESAAAEKLAWGVDLLLHDGQFLAGEQAQADAYGHATVADAVAFARRCDARRLVLTHHAPGRTDDDLDALGATGVELARQGQIIAVGSG</sequence>
<keyword evidence="4" id="KW-1185">Reference proteome</keyword>
<dbReference type="PANTHER" id="PTHR46018">
    <property type="entry name" value="ZINC PHOSPHODIESTERASE ELAC PROTEIN 1"/>
    <property type="match status" value="1"/>
</dbReference>
<dbReference type="AlphaFoldDB" id="A0A8J3Y2D9"/>
<evidence type="ECO:0000259" key="2">
    <source>
        <dbReference type="Pfam" id="PF12706"/>
    </source>
</evidence>
<accession>A0A8J3Y2D9</accession>
<gene>
    <name evidence="3" type="ORF">Pth03_80340</name>
</gene>
<evidence type="ECO:0000313" key="4">
    <source>
        <dbReference type="Proteomes" id="UP000605992"/>
    </source>
</evidence>
<dbReference type="SUPFAM" id="SSF56281">
    <property type="entry name" value="Metallo-hydrolase/oxidoreductase"/>
    <property type="match status" value="1"/>
</dbReference>
<evidence type="ECO:0000313" key="3">
    <source>
        <dbReference type="EMBL" id="GII59645.1"/>
    </source>
</evidence>
<dbReference type="RefSeq" id="WP_203949691.1">
    <property type="nucleotide sequence ID" value="NZ_BOOR01000091.1"/>
</dbReference>
<dbReference type="InterPro" id="IPR036866">
    <property type="entry name" value="RibonucZ/Hydroxyglut_hydro"/>
</dbReference>
<keyword evidence="1" id="KW-0378">Hydrolase</keyword>
<proteinExistence type="predicted"/>
<dbReference type="EMBL" id="BOOR01000091">
    <property type="protein sequence ID" value="GII59645.1"/>
    <property type="molecule type" value="Genomic_DNA"/>
</dbReference>